<keyword evidence="7 10" id="KW-0472">Membrane</keyword>
<organism evidence="12 13">
    <name type="scientific">Phoenix dactylifera</name>
    <name type="common">Date palm</name>
    <dbReference type="NCBI Taxonomy" id="42345"/>
    <lineage>
        <taxon>Eukaryota</taxon>
        <taxon>Viridiplantae</taxon>
        <taxon>Streptophyta</taxon>
        <taxon>Embryophyta</taxon>
        <taxon>Tracheophyta</taxon>
        <taxon>Spermatophyta</taxon>
        <taxon>Magnoliopsida</taxon>
        <taxon>Liliopsida</taxon>
        <taxon>Arecaceae</taxon>
        <taxon>Coryphoideae</taxon>
        <taxon>Phoeniceae</taxon>
        <taxon>Phoenix</taxon>
    </lineage>
</organism>
<dbReference type="GeneID" id="103700454"/>
<keyword evidence="5" id="KW-0256">Endoplasmic reticulum</keyword>
<dbReference type="GO" id="GO:0005506">
    <property type="term" value="F:iron ion binding"/>
    <property type="evidence" value="ECO:0007669"/>
    <property type="project" value="InterPro"/>
</dbReference>
<comment type="subcellular location">
    <subcellularLocation>
        <location evidence="1">Endoplasmic reticulum membrane</location>
        <topology evidence="1">Multi-pass membrane protein</topology>
    </subcellularLocation>
</comment>
<accession>A0A8B8ZXI1</accession>
<evidence type="ECO:0000256" key="1">
    <source>
        <dbReference type="ARBA" id="ARBA00004477"/>
    </source>
</evidence>
<gene>
    <name evidence="13" type="primary">LOC103700454</name>
</gene>
<name>A0A8B8ZXI1_PHODC</name>
<evidence type="ECO:0000256" key="9">
    <source>
        <dbReference type="ARBA" id="ARBA00047909"/>
    </source>
</evidence>
<keyword evidence="4 10" id="KW-0812">Transmembrane</keyword>
<dbReference type="GO" id="GO:0071771">
    <property type="term" value="F:aldehyde oxygenase (deformylating) activity"/>
    <property type="evidence" value="ECO:0007669"/>
    <property type="project" value="UniProtKB-EC"/>
</dbReference>
<dbReference type="PANTHER" id="PTHR11863">
    <property type="entry name" value="STEROL DESATURASE"/>
    <property type="match status" value="1"/>
</dbReference>
<evidence type="ECO:0000256" key="7">
    <source>
        <dbReference type="ARBA" id="ARBA00023136"/>
    </source>
</evidence>
<keyword evidence="6 10" id="KW-1133">Transmembrane helix</keyword>
<dbReference type="KEGG" id="pda:103700454"/>
<evidence type="ECO:0000313" key="12">
    <source>
        <dbReference type="Proteomes" id="UP000228380"/>
    </source>
</evidence>
<sequence length="299" mass="34290">MKYFHSDEFLATFVPILVYWVYSGVCMMLYSMSFVRCHRLHPEGDDTENVVAKSEVIPVVLLQQVIQATIASLVFQVDSKILVIFSSSTLTIYLDFLLSMNEVSNKILSTNSLSILAHLQITSKDIVAITTYPPPSSIMVQAGQILIAMLVFDTWQYFMHRCMHHSKFLYRHFHSWHHRLVAPYAFGAQYNHPVDGILIETVAGALSYFISGMSPKTSILFFSLATIKGIDDHCGLLLPWNPFHMVFENNTAYHDIHHQLSGCRYNYSQPFFVMWDKILGTYKPCSRKQRLGKGLEPRH</sequence>
<keyword evidence="8" id="KW-0456">Lyase</keyword>
<dbReference type="OrthoDB" id="408954at2759"/>
<dbReference type="Pfam" id="PF04116">
    <property type="entry name" value="FA_hydroxylase"/>
    <property type="match status" value="1"/>
</dbReference>
<reference evidence="13" key="1">
    <citation type="submission" date="2025-08" db="UniProtKB">
        <authorList>
            <consortium name="RefSeq"/>
        </authorList>
    </citation>
    <scope>IDENTIFICATION</scope>
    <source>
        <tissue evidence="13">Young leaves</tissue>
    </source>
</reference>
<evidence type="ECO:0000256" key="3">
    <source>
        <dbReference type="ARBA" id="ARBA00013146"/>
    </source>
</evidence>
<dbReference type="InterPro" id="IPR050307">
    <property type="entry name" value="Sterol_Desaturase_Related"/>
</dbReference>
<feature type="domain" description="Fatty acid hydroxylase" evidence="11">
    <location>
        <begin position="146"/>
        <end position="281"/>
    </location>
</feature>
<keyword evidence="12" id="KW-1185">Reference proteome</keyword>
<dbReference type="GO" id="GO:0008610">
    <property type="term" value="P:lipid biosynthetic process"/>
    <property type="evidence" value="ECO:0007669"/>
    <property type="project" value="InterPro"/>
</dbReference>
<dbReference type="Proteomes" id="UP000228380">
    <property type="component" value="Unplaced"/>
</dbReference>
<dbReference type="AlphaFoldDB" id="A0A8B8ZXI1"/>
<evidence type="ECO:0000256" key="2">
    <source>
        <dbReference type="ARBA" id="ARBA00009324"/>
    </source>
</evidence>
<dbReference type="GO" id="GO:0016491">
    <property type="term" value="F:oxidoreductase activity"/>
    <property type="evidence" value="ECO:0007669"/>
    <property type="project" value="InterPro"/>
</dbReference>
<comment type="catalytic activity">
    <reaction evidence="9">
        <text>a long-chain fatty aldehyde + 2 NADPH + O2 + H(+) = a long-chain alkane + formate + 2 NADP(+) + H2O</text>
        <dbReference type="Rhea" id="RHEA:21440"/>
        <dbReference type="ChEBI" id="CHEBI:15377"/>
        <dbReference type="ChEBI" id="CHEBI:15378"/>
        <dbReference type="ChEBI" id="CHEBI:15379"/>
        <dbReference type="ChEBI" id="CHEBI:15740"/>
        <dbReference type="ChEBI" id="CHEBI:17176"/>
        <dbReference type="ChEBI" id="CHEBI:57783"/>
        <dbReference type="ChEBI" id="CHEBI:58349"/>
        <dbReference type="ChEBI" id="CHEBI:83563"/>
        <dbReference type="EC" id="4.1.99.5"/>
    </reaction>
</comment>
<evidence type="ECO:0000259" key="11">
    <source>
        <dbReference type="Pfam" id="PF04116"/>
    </source>
</evidence>
<protein>
    <recommendedName>
        <fullName evidence="3">aldehyde oxygenase (deformylating)</fullName>
        <ecNumber evidence="3">4.1.99.5</ecNumber>
    </recommendedName>
</protein>
<dbReference type="RefSeq" id="XP_038976029.1">
    <property type="nucleotide sequence ID" value="XM_039120101.1"/>
</dbReference>
<dbReference type="InterPro" id="IPR006694">
    <property type="entry name" value="Fatty_acid_hydroxylase"/>
</dbReference>
<feature type="transmembrane region" description="Helical" evidence="10">
    <location>
        <begin position="12"/>
        <end position="35"/>
    </location>
</feature>
<evidence type="ECO:0000256" key="4">
    <source>
        <dbReference type="ARBA" id="ARBA00022692"/>
    </source>
</evidence>
<evidence type="ECO:0000256" key="5">
    <source>
        <dbReference type="ARBA" id="ARBA00022824"/>
    </source>
</evidence>
<dbReference type="EC" id="4.1.99.5" evidence="3"/>
<evidence type="ECO:0000256" key="6">
    <source>
        <dbReference type="ARBA" id="ARBA00022989"/>
    </source>
</evidence>
<evidence type="ECO:0000313" key="13">
    <source>
        <dbReference type="RefSeq" id="XP_038976029.1"/>
    </source>
</evidence>
<proteinExistence type="inferred from homology"/>
<evidence type="ECO:0000256" key="10">
    <source>
        <dbReference type="SAM" id="Phobius"/>
    </source>
</evidence>
<dbReference type="GO" id="GO:0005789">
    <property type="term" value="C:endoplasmic reticulum membrane"/>
    <property type="evidence" value="ECO:0007669"/>
    <property type="project" value="UniProtKB-SubCell"/>
</dbReference>
<comment type="similarity">
    <text evidence="2">Belongs to the sterol desaturase family.</text>
</comment>
<evidence type="ECO:0000256" key="8">
    <source>
        <dbReference type="ARBA" id="ARBA00023239"/>
    </source>
</evidence>